<keyword evidence="1 2" id="KW-0175">Coiled coil</keyword>
<gene>
    <name evidence="5" type="ORF">SVUK_LOCUS16934</name>
</gene>
<feature type="coiled-coil region" evidence="2">
    <location>
        <begin position="166"/>
        <end position="264"/>
    </location>
</feature>
<accession>A0A3P7JF03</accession>
<feature type="domain" description="Myosin tail" evidence="4">
    <location>
        <begin position="89"/>
        <end position="271"/>
    </location>
</feature>
<keyword evidence="6" id="KW-1185">Reference proteome</keyword>
<organism evidence="5 6">
    <name type="scientific">Strongylus vulgaris</name>
    <name type="common">Blood worm</name>
    <dbReference type="NCBI Taxonomy" id="40348"/>
    <lineage>
        <taxon>Eukaryota</taxon>
        <taxon>Metazoa</taxon>
        <taxon>Ecdysozoa</taxon>
        <taxon>Nematoda</taxon>
        <taxon>Chromadorea</taxon>
        <taxon>Rhabditida</taxon>
        <taxon>Rhabditina</taxon>
        <taxon>Rhabditomorpha</taxon>
        <taxon>Strongyloidea</taxon>
        <taxon>Strongylidae</taxon>
        <taxon>Strongylus</taxon>
    </lineage>
</organism>
<evidence type="ECO:0000313" key="5">
    <source>
        <dbReference type="EMBL" id="VDM81936.1"/>
    </source>
</evidence>
<proteinExistence type="predicted"/>
<dbReference type="InterPro" id="IPR002928">
    <property type="entry name" value="Myosin_tail"/>
</dbReference>
<name>A0A3P7JF03_STRVU</name>
<evidence type="ECO:0000256" key="1">
    <source>
        <dbReference type="ARBA" id="ARBA00023054"/>
    </source>
</evidence>
<evidence type="ECO:0000256" key="2">
    <source>
        <dbReference type="SAM" id="Coils"/>
    </source>
</evidence>
<dbReference type="EMBL" id="UYYB01115266">
    <property type="protein sequence ID" value="VDM81936.1"/>
    <property type="molecule type" value="Genomic_DNA"/>
</dbReference>
<feature type="region of interest" description="Disordered" evidence="3">
    <location>
        <begin position="1"/>
        <end position="21"/>
    </location>
</feature>
<sequence length="272" mass="31372">MTIAEFTEAGEEANRNRSNLMGKLRKTEDELAELLESQEDLKQAAEKAEKEVLSLKSQLADARKRFDEELEQHIADLQRKATRELAEAVAKAEEADRKFDQQLAEEKANTSKAISERDAAQQQARDAETRYLNVVKESKELHDQLEVIDKERRMLRLEVDNLASTKDDAGKSVFELEKAKKRLEEELAEAREQIIELEDALQLADDAKTRGEVMLQAAKQDWERQLSQRSEEEDDQRRSLTKRLRDLEEELNVEQRSRAQAVQAKKKVEAQV</sequence>
<feature type="region of interest" description="Disordered" evidence="3">
    <location>
        <begin position="103"/>
        <end position="126"/>
    </location>
</feature>
<dbReference type="OrthoDB" id="10055605at2759"/>
<dbReference type="Proteomes" id="UP000270094">
    <property type="component" value="Unassembled WGS sequence"/>
</dbReference>
<evidence type="ECO:0000313" key="6">
    <source>
        <dbReference type="Proteomes" id="UP000270094"/>
    </source>
</evidence>
<dbReference type="AlphaFoldDB" id="A0A3P7JF03"/>
<evidence type="ECO:0000256" key="3">
    <source>
        <dbReference type="SAM" id="MobiDB-lite"/>
    </source>
</evidence>
<dbReference type="GO" id="GO:0016459">
    <property type="term" value="C:myosin complex"/>
    <property type="evidence" value="ECO:0007669"/>
    <property type="project" value="InterPro"/>
</dbReference>
<evidence type="ECO:0000259" key="4">
    <source>
        <dbReference type="Pfam" id="PF01576"/>
    </source>
</evidence>
<protein>
    <recommendedName>
        <fullName evidence="4">Myosin tail domain-containing protein</fullName>
    </recommendedName>
</protein>
<reference evidence="5 6" key="1">
    <citation type="submission" date="2018-11" db="EMBL/GenBank/DDBJ databases">
        <authorList>
            <consortium name="Pathogen Informatics"/>
        </authorList>
    </citation>
    <scope>NUCLEOTIDE SEQUENCE [LARGE SCALE GENOMIC DNA]</scope>
</reference>
<dbReference type="Pfam" id="PF01576">
    <property type="entry name" value="Myosin_tail_1"/>
    <property type="match status" value="1"/>
</dbReference>